<dbReference type="EMBL" id="JBHSAW010000010">
    <property type="protein sequence ID" value="MFC4097235.1"/>
    <property type="molecule type" value="Genomic_DNA"/>
</dbReference>
<keyword evidence="12 13" id="KW-0472">Membrane</keyword>
<evidence type="ECO:0000256" key="5">
    <source>
        <dbReference type="ARBA" id="ARBA00022519"/>
    </source>
</evidence>
<keyword evidence="10 13" id="KW-1133">Transmembrane helix</keyword>
<evidence type="ECO:0000256" key="8">
    <source>
        <dbReference type="ARBA" id="ARBA00022723"/>
    </source>
</evidence>
<keyword evidence="7 13" id="KW-0812">Transmembrane</keyword>
<feature type="transmembrane region" description="Helical" evidence="13">
    <location>
        <begin position="53"/>
        <end position="74"/>
    </location>
</feature>
<keyword evidence="3 13" id="KW-0813">Transport</keyword>
<accession>A0ABV8JWI0</accession>
<keyword evidence="5" id="KW-0997">Cell inner membrane</keyword>
<gene>
    <name evidence="14" type="ORF">ACFOUT_15190</name>
</gene>
<evidence type="ECO:0000256" key="6">
    <source>
        <dbReference type="ARBA" id="ARBA00022617"/>
    </source>
</evidence>
<evidence type="ECO:0000313" key="14">
    <source>
        <dbReference type="EMBL" id="MFC4097235.1"/>
    </source>
</evidence>
<keyword evidence="15" id="KW-1185">Reference proteome</keyword>
<evidence type="ECO:0000256" key="7">
    <source>
        <dbReference type="ARBA" id="ARBA00022692"/>
    </source>
</evidence>
<feature type="transmembrane region" description="Helical" evidence="13">
    <location>
        <begin position="94"/>
        <end position="116"/>
    </location>
</feature>
<protein>
    <submittedName>
        <fullName evidence="14">Cytochrome ubiquinol oxidase subunit I</fullName>
    </submittedName>
</protein>
<feature type="transmembrane region" description="Helical" evidence="13">
    <location>
        <begin position="220"/>
        <end position="238"/>
    </location>
</feature>
<dbReference type="InterPro" id="IPR002585">
    <property type="entry name" value="Cyt-d_ubiquinol_oxidase_su_1"/>
</dbReference>
<keyword evidence="6 13" id="KW-0349">Heme</keyword>
<evidence type="ECO:0000256" key="2">
    <source>
        <dbReference type="ARBA" id="ARBA00009819"/>
    </source>
</evidence>
<feature type="transmembrane region" description="Helical" evidence="13">
    <location>
        <begin position="324"/>
        <end position="344"/>
    </location>
</feature>
<evidence type="ECO:0000256" key="11">
    <source>
        <dbReference type="ARBA" id="ARBA00023004"/>
    </source>
</evidence>
<name>A0ABV8JWI0_9FLAO</name>
<evidence type="ECO:0000256" key="13">
    <source>
        <dbReference type="PIRNR" id="PIRNR006446"/>
    </source>
</evidence>
<feature type="transmembrane region" description="Helical" evidence="13">
    <location>
        <begin position="356"/>
        <end position="379"/>
    </location>
</feature>
<organism evidence="14 15">
    <name type="scientific">Euzebyella saccharophila</name>
    <dbReference type="NCBI Taxonomy" id="679664"/>
    <lineage>
        <taxon>Bacteria</taxon>
        <taxon>Pseudomonadati</taxon>
        <taxon>Bacteroidota</taxon>
        <taxon>Flavobacteriia</taxon>
        <taxon>Flavobacteriales</taxon>
        <taxon>Flavobacteriaceae</taxon>
        <taxon>Euzebyella</taxon>
    </lineage>
</organism>
<dbReference type="Pfam" id="PF01654">
    <property type="entry name" value="Cyt_bd_oxida_I"/>
    <property type="match status" value="1"/>
</dbReference>
<dbReference type="Proteomes" id="UP001595814">
    <property type="component" value="Unassembled WGS sequence"/>
</dbReference>
<comment type="subcellular location">
    <subcellularLocation>
        <location evidence="1">Cell inner membrane</location>
        <topology evidence="1">Multi-pass membrane protein</topology>
    </subcellularLocation>
</comment>
<dbReference type="PIRSF" id="PIRSF006446">
    <property type="entry name" value="Cyt_quinol_oxidase_1"/>
    <property type="match status" value="1"/>
</dbReference>
<feature type="transmembrane region" description="Helical" evidence="13">
    <location>
        <begin position="20"/>
        <end position="41"/>
    </location>
</feature>
<evidence type="ECO:0000256" key="9">
    <source>
        <dbReference type="ARBA" id="ARBA00022982"/>
    </source>
</evidence>
<comment type="similarity">
    <text evidence="2 13">Belongs to the cytochrome ubiquinol oxidase subunit 1 family.</text>
</comment>
<feature type="transmembrane region" description="Helical" evidence="13">
    <location>
        <begin position="186"/>
        <end position="208"/>
    </location>
</feature>
<sequence length="458" mass="51446">MDTEILARIQFAFTIAFHYIYPPLSIGLGLLMVAFESLYIRTKNKQYHTLAKFWTKIFALTFGIGVVTGIVMEFEFGTNWAVYSRYVGDVFGSALAAEGIFAFALESGFLGILLFGWNRVKPWVHLVSTIGVFFGSMFSAVWIVVANSWQQTPAGYHIVGEGLDARAEITDFWAMVFNPSSVDRLLHVWLGAFLAGSFLVLSVHAYYLIKGRYVEISKKAFKIALVVATFFSLGQLATGHKSADGVAHNQPAKLAALEGHFEASAPADMYLLGWVDKKNQKVSGIKIPGGLSFLLDYDVNTPVTGLNAFPEDEIPSQINAVFQFYHLMVAIGMFLILLTLFASFMWWKGKLFQKKWLLQIFVFAALLPQIANQVGWFAAEMGRQPWVVYGHLRTSEAFSQAVTDNQILFSLILFMFVYTLLFILFVYLLNKKIKHGPYDESETDDRPLTKEITEAITI</sequence>
<comment type="caution">
    <text evidence="14">The sequence shown here is derived from an EMBL/GenBank/DDBJ whole genome shotgun (WGS) entry which is preliminary data.</text>
</comment>
<proteinExistence type="inferred from homology"/>
<keyword evidence="9 13" id="KW-0249">Electron transport</keyword>
<evidence type="ECO:0000256" key="3">
    <source>
        <dbReference type="ARBA" id="ARBA00022448"/>
    </source>
</evidence>
<dbReference type="RefSeq" id="WP_192461936.1">
    <property type="nucleotide sequence ID" value="NZ_JACYFJ010000002.1"/>
</dbReference>
<evidence type="ECO:0000256" key="12">
    <source>
        <dbReference type="ARBA" id="ARBA00023136"/>
    </source>
</evidence>
<keyword evidence="11 13" id="KW-0408">Iron</keyword>
<dbReference type="PANTHER" id="PTHR30365">
    <property type="entry name" value="CYTOCHROME D UBIQUINOL OXIDASE"/>
    <property type="match status" value="1"/>
</dbReference>
<keyword evidence="4 13" id="KW-1003">Cell membrane</keyword>
<evidence type="ECO:0000256" key="10">
    <source>
        <dbReference type="ARBA" id="ARBA00022989"/>
    </source>
</evidence>
<feature type="transmembrane region" description="Helical" evidence="13">
    <location>
        <begin position="407"/>
        <end position="429"/>
    </location>
</feature>
<feature type="transmembrane region" description="Helical" evidence="13">
    <location>
        <begin position="123"/>
        <end position="145"/>
    </location>
</feature>
<dbReference type="PANTHER" id="PTHR30365:SF0">
    <property type="entry name" value="CYTOCHROME BD-I UBIQUINOL OXIDASE SUBUNIT 1"/>
    <property type="match status" value="1"/>
</dbReference>
<keyword evidence="8 13" id="KW-0479">Metal-binding</keyword>
<reference evidence="15" key="1">
    <citation type="journal article" date="2019" name="Int. J. Syst. Evol. Microbiol.">
        <title>The Global Catalogue of Microorganisms (GCM) 10K type strain sequencing project: providing services to taxonomists for standard genome sequencing and annotation.</title>
        <authorList>
            <consortium name="The Broad Institute Genomics Platform"/>
            <consortium name="The Broad Institute Genome Sequencing Center for Infectious Disease"/>
            <person name="Wu L."/>
            <person name="Ma J."/>
        </authorList>
    </citation>
    <scope>NUCLEOTIDE SEQUENCE [LARGE SCALE GENOMIC DNA]</scope>
    <source>
        <strain evidence="15">CECT 7477</strain>
    </source>
</reference>
<evidence type="ECO:0000256" key="1">
    <source>
        <dbReference type="ARBA" id="ARBA00004429"/>
    </source>
</evidence>
<evidence type="ECO:0000256" key="4">
    <source>
        <dbReference type="ARBA" id="ARBA00022475"/>
    </source>
</evidence>
<evidence type="ECO:0000313" key="15">
    <source>
        <dbReference type="Proteomes" id="UP001595814"/>
    </source>
</evidence>